<dbReference type="Gene3D" id="4.10.240.10">
    <property type="entry name" value="Zn(2)-C6 fungal-type DNA-binding domain"/>
    <property type="match status" value="1"/>
</dbReference>
<feature type="compositionally biased region" description="Polar residues" evidence="5">
    <location>
        <begin position="659"/>
        <end position="677"/>
    </location>
</feature>
<evidence type="ECO:0000256" key="4">
    <source>
        <dbReference type="SAM" id="Coils"/>
    </source>
</evidence>
<dbReference type="PROSITE" id="PS50048">
    <property type="entry name" value="ZN2_CY6_FUNGAL_2"/>
    <property type="match status" value="1"/>
</dbReference>
<feature type="coiled-coil region" evidence="4">
    <location>
        <begin position="471"/>
        <end position="498"/>
    </location>
</feature>
<keyword evidence="2" id="KW-0479">Metal-binding</keyword>
<feature type="compositionally biased region" description="Polar residues" evidence="5">
    <location>
        <begin position="82"/>
        <end position="93"/>
    </location>
</feature>
<evidence type="ECO:0000256" key="1">
    <source>
        <dbReference type="ARBA" id="ARBA00004123"/>
    </source>
</evidence>
<dbReference type="SUPFAM" id="SSF57701">
    <property type="entry name" value="Zn2/Cys6 DNA-binding domain"/>
    <property type="match status" value="1"/>
</dbReference>
<reference evidence="7 8" key="1">
    <citation type="submission" date="2024-01" db="EMBL/GenBank/DDBJ databases">
        <title>Complete genome of Cladobotryum mycophilum ATHUM6906.</title>
        <authorList>
            <person name="Christinaki A.C."/>
            <person name="Myridakis A.I."/>
            <person name="Kouvelis V.N."/>
        </authorList>
    </citation>
    <scope>NUCLEOTIDE SEQUENCE [LARGE SCALE GENOMIC DNA]</scope>
    <source>
        <strain evidence="7 8">ATHUM6906</strain>
    </source>
</reference>
<organism evidence="7 8">
    <name type="scientific">Cladobotryum mycophilum</name>
    <dbReference type="NCBI Taxonomy" id="491253"/>
    <lineage>
        <taxon>Eukaryota</taxon>
        <taxon>Fungi</taxon>
        <taxon>Dikarya</taxon>
        <taxon>Ascomycota</taxon>
        <taxon>Pezizomycotina</taxon>
        <taxon>Sordariomycetes</taxon>
        <taxon>Hypocreomycetidae</taxon>
        <taxon>Hypocreales</taxon>
        <taxon>Hypocreaceae</taxon>
        <taxon>Cladobotryum</taxon>
    </lineage>
</organism>
<evidence type="ECO:0000256" key="5">
    <source>
        <dbReference type="SAM" id="MobiDB-lite"/>
    </source>
</evidence>
<dbReference type="SMART" id="SM00906">
    <property type="entry name" value="Fungal_trans"/>
    <property type="match status" value="1"/>
</dbReference>
<evidence type="ECO:0000256" key="2">
    <source>
        <dbReference type="ARBA" id="ARBA00022723"/>
    </source>
</evidence>
<dbReference type="Pfam" id="PF04082">
    <property type="entry name" value="Fungal_trans"/>
    <property type="match status" value="1"/>
</dbReference>
<dbReference type="PANTHER" id="PTHR31001">
    <property type="entry name" value="UNCHARACTERIZED TRANSCRIPTIONAL REGULATORY PROTEIN"/>
    <property type="match status" value="1"/>
</dbReference>
<dbReference type="Pfam" id="PF00172">
    <property type="entry name" value="Zn_clus"/>
    <property type="match status" value="1"/>
</dbReference>
<dbReference type="InterPro" id="IPR007219">
    <property type="entry name" value="XnlR_reg_dom"/>
</dbReference>
<evidence type="ECO:0000313" key="8">
    <source>
        <dbReference type="Proteomes" id="UP001338125"/>
    </source>
</evidence>
<dbReference type="PANTHER" id="PTHR31001:SF85">
    <property type="entry name" value="ZN(II)2CYS6 TRANSCRIPTION FACTOR (EUROFUNG)"/>
    <property type="match status" value="1"/>
</dbReference>
<dbReference type="EMBL" id="JAVFKD010000012">
    <property type="protein sequence ID" value="KAK5993919.1"/>
    <property type="molecule type" value="Genomic_DNA"/>
</dbReference>
<feature type="domain" description="Zn(2)-C6 fungal-type" evidence="6">
    <location>
        <begin position="21"/>
        <end position="49"/>
    </location>
</feature>
<keyword evidence="3" id="KW-0539">Nucleus</keyword>
<dbReference type="Proteomes" id="UP001338125">
    <property type="component" value="Unassembled WGS sequence"/>
</dbReference>
<comment type="subcellular location">
    <subcellularLocation>
        <location evidence="1">Nucleus</location>
    </subcellularLocation>
</comment>
<dbReference type="CDD" id="cd12148">
    <property type="entry name" value="fungal_TF_MHR"/>
    <property type="match status" value="1"/>
</dbReference>
<comment type="caution">
    <text evidence="7">The sequence shown here is derived from an EMBL/GenBank/DDBJ whole genome shotgun (WGS) entry which is preliminary data.</text>
</comment>
<dbReference type="InterPro" id="IPR036864">
    <property type="entry name" value="Zn2-C6_fun-type_DNA-bd_sf"/>
</dbReference>
<dbReference type="InterPro" id="IPR001138">
    <property type="entry name" value="Zn2Cys6_DnaBD"/>
</dbReference>
<name>A0ABR0SPE8_9HYPO</name>
<feature type="region of interest" description="Disordered" evidence="5">
    <location>
        <begin position="82"/>
        <end position="136"/>
    </location>
</feature>
<dbReference type="InterPro" id="IPR050613">
    <property type="entry name" value="Sec_Metabolite_Reg"/>
</dbReference>
<dbReference type="SMART" id="SM00066">
    <property type="entry name" value="GAL4"/>
    <property type="match status" value="1"/>
</dbReference>
<feature type="compositionally biased region" description="Polar residues" evidence="5">
    <location>
        <begin position="112"/>
        <end position="135"/>
    </location>
</feature>
<keyword evidence="8" id="KW-1185">Reference proteome</keyword>
<evidence type="ECO:0000259" key="6">
    <source>
        <dbReference type="PROSITE" id="PS50048"/>
    </source>
</evidence>
<keyword evidence="4" id="KW-0175">Coiled coil</keyword>
<sequence>MSTNAGSHAAHGSHKQPRVLACVLCQHRKIKCDRNTPCSNCIKANVTCTPSTPAPARKRRRPNQDLQERLARCEELLKQYANAPTPTSVQRPQATSAPLPVTPAPPALATPITNGPPSEAPTSTPMSCDSQQSRKPGTMLVAEDGTVRFMDSYVFASVYDELQKMRDIVETDDPEDSSILGSEEMTPDNNADLFLYGDVCRTNLEELQPDPIHIFRLWQVFLDRINPLTKLIHAPTMQPTIIEAATNMTSMPLNCQALLFSVFAMAVVAMTPTECIQTLGIPRVIALQRFNTGTKTALIKYNFMKNYNMTALQALVLYLFSLEGRYDRHASWVLSGTIVRIAQKMGYHRDGEQLNLTPFETEMRRRIWWHIVMQDSKCAMMSGLSQAWTLSNWDTKLPSNLNDADLFPGSDEPVQGRDGPTEMAFCVILHELFRFKVTYDRDDDSNVFEAAVVGQTLDEEPGSQFDTKGIFEKFRIRAQEIETRLIELENQLVDVTAGNVHIAALALRPMLIHRMKEMLDPLHEQPEWGTEIFGPKDKFFKVLLMALEHKTACHERMAAAGFQWFMRYHLQLDVLAVFTGLLQDRPKGSLSDRAWEAMSKVYAHHADISDMSVKQHVAQAQITLRAWKTRETALAQMGQQVTTPQFIHRLRELVPSQDPRLSNPSTLTSPASTTQPQPGVGFDQLFGDYLNSSSMNWEVFGDFMANNGPQLSAAMFDGYSLNNMNFGNGV</sequence>
<evidence type="ECO:0000313" key="7">
    <source>
        <dbReference type="EMBL" id="KAK5993919.1"/>
    </source>
</evidence>
<proteinExistence type="predicted"/>
<protein>
    <submittedName>
        <fullName evidence="7">Pyriculol/pyriculariol biosynthesis cluster transcription factor 1</fullName>
    </submittedName>
</protein>
<dbReference type="CDD" id="cd00067">
    <property type="entry name" value="GAL4"/>
    <property type="match status" value="1"/>
</dbReference>
<gene>
    <name evidence="7" type="ORF">PT974_07357</name>
</gene>
<accession>A0ABR0SPE8</accession>
<feature type="region of interest" description="Disordered" evidence="5">
    <location>
        <begin position="656"/>
        <end position="678"/>
    </location>
</feature>
<evidence type="ECO:0000256" key="3">
    <source>
        <dbReference type="ARBA" id="ARBA00023242"/>
    </source>
</evidence>